<evidence type="ECO:0000313" key="3">
    <source>
        <dbReference type="Proteomes" id="UP000232638"/>
    </source>
</evidence>
<accession>A0A2K8U449</accession>
<dbReference type="EMBL" id="CP020370">
    <property type="protein sequence ID" value="AUB80360.1"/>
    <property type="molecule type" value="Genomic_DNA"/>
</dbReference>
<dbReference type="SUPFAM" id="SSF56300">
    <property type="entry name" value="Metallo-dependent phosphatases"/>
    <property type="match status" value="1"/>
</dbReference>
<dbReference type="Proteomes" id="UP000232638">
    <property type="component" value="Chromosome"/>
</dbReference>
<evidence type="ECO:0000313" key="2">
    <source>
        <dbReference type="EMBL" id="AUB80360.1"/>
    </source>
</evidence>
<dbReference type="InterPro" id="IPR029052">
    <property type="entry name" value="Metallo-depent_PP-like"/>
</dbReference>
<dbReference type="Gene3D" id="3.60.21.10">
    <property type="match status" value="1"/>
</dbReference>
<name>A0A2K8U449_9GAMM</name>
<evidence type="ECO:0000259" key="1">
    <source>
        <dbReference type="Pfam" id="PF00149"/>
    </source>
</evidence>
<dbReference type="GO" id="GO:0016791">
    <property type="term" value="F:phosphatase activity"/>
    <property type="evidence" value="ECO:0007669"/>
    <property type="project" value="TreeGrafter"/>
</dbReference>
<dbReference type="OrthoDB" id="9807890at2"/>
<dbReference type="InterPro" id="IPR004843">
    <property type="entry name" value="Calcineurin-like_PHP"/>
</dbReference>
<dbReference type="RefSeq" id="WP_100918160.1">
    <property type="nucleotide sequence ID" value="NZ_CP020370.1"/>
</dbReference>
<feature type="domain" description="Calcineurin-like phosphoesterase" evidence="1">
    <location>
        <begin position="5"/>
        <end position="136"/>
    </location>
</feature>
<sequence length="321" mass="36631">MAYDLIGDIHGQADKLEALLARLGYRQSHGLWRHPSRTVIFLGDFIDRGPDQVRTVTIARRMVESGAALAVMGNHELNAIAWATPDPRGNGDFLRPHFHPLRGLKNRRQHARFLDELEPRPTLYRELIQWFMTLPLWLDLPGLRAVHACWHPPFMAWLEPHLTADRQLRPEILAAATTEPTDEHERDSAHPSLFKAVEALTKGLEIPLPPRHFFADKDQFKRYRVRVRWWDPQADDYASAAMVDEATREHLPRDPLPDHARIAPPTDKPIFFGHYWLTGTPRVLAPHAACLDYSAGTDGALVAYRWDGEERLTDAGFVSVP</sequence>
<proteinExistence type="predicted"/>
<dbReference type="InterPro" id="IPR050126">
    <property type="entry name" value="Ap4A_hydrolase"/>
</dbReference>
<dbReference type="KEGG" id="tsy:THSYN_04925"/>
<dbReference type="GO" id="GO:0005737">
    <property type="term" value="C:cytoplasm"/>
    <property type="evidence" value="ECO:0007669"/>
    <property type="project" value="TreeGrafter"/>
</dbReference>
<gene>
    <name evidence="2" type="ORF">THSYN_04925</name>
</gene>
<dbReference type="PANTHER" id="PTHR42850">
    <property type="entry name" value="METALLOPHOSPHOESTERASE"/>
    <property type="match status" value="1"/>
</dbReference>
<dbReference type="AlphaFoldDB" id="A0A2K8U449"/>
<dbReference type="PANTHER" id="PTHR42850:SF7">
    <property type="entry name" value="BIS(5'-NUCLEOSYL)-TETRAPHOSPHATASE PRPE [ASYMMETRICAL]"/>
    <property type="match status" value="1"/>
</dbReference>
<dbReference type="Pfam" id="PF00149">
    <property type="entry name" value="Metallophos"/>
    <property type="match status" value="1"/>
</dbReference>
<reference evidence="2 3" key="1">
    <citation type="submission" date="2017-03" db="EMBL/GenBank/DDBJ databases">
        <title>Complete genome sequence of Candidatus 'Thiodictyon syntrophicum' sp. nov. strain Cad16T, a photolithoautotroph purple sulfur bacterium isolated from an alpine meromictic lake.</title>
        <authorList>
            <person name="Luedin S.M."/>
            <person name="Pothier J.F."/>
            <person name="Danza F."/>
            <person name="Storelli N."/>
            <person name="Wittwer M."/>
            <person name="Tonolla M."/>
        </authorList>
    </citation>
    <scope>NUCLEOTIDE SEQUENCE [LARGE SCALE GENOMIC DNA]</scope>
    <source>
        <strain evidence="2 3">Cad16T</strain>
    </source>
</reference>
<keyword evidence="3" id="KW-1185">Reference proteome</keyword>
<organism evidence="2 3">
    <name type="scientific">Candidatus Thiodictyon syntrophicum</name>
    <dbReference type="NCBI Taxonomy" id="1166950"/>
    <lineage>
        <taxon>Bacteria</taxon>
        <taxon>Pseudomonadati</taxon>
        <taxon>Pseudomonadota</taxon>
        <taxon>Gammaproteobacteria</taxon>
        <taxon>Chromatiales</taxon>
        <taxon>Chromatiaceae</taxon>
        <taxon>Thiodictyon</taxon>
    </lineage>
</organism>
<protein>
    <submittedName>
        <fullName evidence="2">Metallophosphoesterase</fullName>
    </submittedName>
</protein>